<name>A0ABZ1CGN6_9PROT</name>
<dbReference type="Proteomes" id="UP001334732">
    <property type="component" value="Chromosome"/>
</dbReference>
<evidence type="ECO:0000313" key="2">
    <source>
        <dbReference type="Proteomes" id="UP001334732"/>
    </source>
</evidence>
<dbReference type="InterPro" id="IPR029044">
    <property type="entry name" value="Nucleotide-diphossugar_trans"/>
</dbReference>
<organism evidence="1 2">
    <name type="scientific">Thiobacillus sedimenti</name>
    <dbReference type="NCBI Taxonomy" id="3110231"/>
    <lineage>
        <taxon>Bacteria</taxon>
        <taxon>Pseudomonadati</taxon>
        <taxon>Pseudomonadota</taxon>
        <taxon>Betaproteobacteria</taxon>
        <taxon>Nitrosomonadales</taxon>
        <taxon>Thiobacillaceae</taxon>
        <taxon>Thiobacillus</taxon>
    </lineage>
</organism>
<gene>
    <name evidence="1" type="ORF">VA613_10365</name>
</gene>
<keyword evidence="2" id="KW-1185">Reference proteome</keyword>
<dbReference type="Gene3D" id="3.90.550.10">
    <property type="entry name" value="Spore Coat Polysaccharide Biosynthesis Protein SpsA, Chain A"/>
    <property type="match status" value="1"/>
</dbReference>
<dbReference type="RefSeq" id="WP_324778938.1">
    <property type="nucleotide sequence ID" value="NZ_CP141769.1"/>
</dbReference>
<dbReference type="EMBL" id="CP141769">
    <property type="protein sequence ID" value="WRS38407.1"/>
    <property type="molecule type" value="Genomic_DNA"/>
</dbReference>
<dbReference type="SUPFAM" id="SSF53448">
    <property type="entry name" value="Nucleotide-diphospho-sugar transferases"/>
    <property type="match status" value="1"/>
</dbReference>
<accession>A0ABZ1CGN6</accession>
<evidence type="ECO:0000313" key="1">
    <source>
        <dbReference type="EMBL" id="WRS38407.1"/>
    </source>
</evidence>
<protein>
    <submittedName>
        <fullName evidence="1">Glycosyltransferase family 2 protein</fullName>
    </submittedName>
</protein>
<proteinExistence type="predicted"/>
<reference evidence="1 2" key="1">
    <citation type="submission" date="2023-12" db="EMBL/GenBank/DDBJ databases">
        <title>Thiobacillus sedimentum sp. nov., a chemolithoautotrophic sulfur-oxidizing bacterium isolated from freshwater sediment.</title>
        <authorList>
            <person name="Luo J."/>
            <person name="Dai C."/>
        </authorList>
    </citation>
    <scope>NUCLEOTIDE SEQUENCE [LARGE SCALE GENOMIC DNA]</scope>
    <source>
        <strain evidence="1 2">SCUT-2</strain>
    </source>
</reference>
<sequence>MSDWKLQTPVAFIIFNRPDTAERVFAEIAKARPPKLLVVADGPRENRRGEAEKCAATRSIIERVDWDCEVLTNFSDVNLGCKRRVSSGIDWVFEQVEEAIILEDDCLPDPTFFRYCQELLERYRHDQRVGMISGDNFQFGRRRNDDSYYFSKYVHIWGWATWRDRWAGSYDVAMATWPRVRDEGWLPDMLGNTREARFWRKVFERVYQGGIDTWDYQWVYANWREGRSTILPATNLISNIGFDANATHTTGVSELANLQTFPLDFPLKHPVGMIRNTQADAFSEKKCFRVPLARRLRNKLAGFFR</sequence>